<evidence type="ECO:0000259" key="5">
    <source>
        <dbReference type="PROSITE" id="PS50937"/>
    </source>
</evidence>
<evidence type="ECO:0000256" key="1">
    <source>
        <dbReference type="ARBA" id="ARBA00022491"/>
    </source>
</evidence>
<organism evidence="6 7">
    <name type="scientific">Alkalihalophilus lindianensis</name>
    <dbReference type="NCBI Taxonomy" id="1630542"/>
    <lineage>
        <taxon>Bacteria</taxon>
        <taxon>Bacillati</taxon>
        <taxon>Bacillota</taxon>
        <taxon>Bacilli</taxon>
        <taxon>Bacillales</taxon>
        <taxon>Bacillaceae</taxon>
        <taxon>Alkalihalophilus</taxon>
    </lineage>
</organism>
<protein>
    <submittedName>
        <fullName evidence="6">MerR family transcriptional regulator</fullName>
    </submittedName>
</protein>
<dbReference type="EMBL" id="JAWJBA010000004">
    <property type="protein sequence ID" value="MDV2685584.1"/>
    <property type="molecule type" value="Genomic_DNA"/>
</dbReference>
<dbReference type="Pfam" id="PF00376">
    <property type="entry name" value="MerR"/>
    <property type="match status" value="1"/>
</dbReference>
<evidence type="ECO:0000256" key="4">
    <source>
        <dbReference type="ARBA" id="ARBA00023163"/>
    </source>
</evidence>
<dbReference type="PANTHER" id="PTHR30204:SF69">
    <property type="entry name" value="MERR-FAMILY TRANSCRIPTIONAL REGULATOR"/>
    <property type="match status" value="1"/>
</dbReference>
<sequence>MSEITFLASSKPFIIPEEIQEYNNRTYFERMEDWISLGVSEVDTCGWREFTASGYRVYSDTHLVYFLCIKSLSDGFGMDIAVKVMQNIRHKKIDEALWILNDELIRRGEEKKFVMEAVELIAYSEKKSCLWSLGKAAERMNVSRTAIRYWDKEGYIRAFRDPESGYRNFDRLQLAKISLLKAMNHRFYTDENARMKDRFEGAEGTAECQKLAEEVLTLLGTRNRRQLKAMAAVEKLLEIIEYE</sequence>
<dbReference type="Proteomes" id="UP001287282">
    <property type="component" value="Unassembled WGS sequence"/>
</dbReference>
<accession>A0ABU3XCG2</accession>
<evidence type="ECO:0000256" key="2">
    <source>
        <dbReference type="ARBA" id="ARBA00023015"/>
    </source>
</evidence>
<dbReference type="PROSITE" id="PS50937">
    <property type="entry name" value="HTH_MERR_2"/>
    <property type="match status" value="1"/>
</dbReference>
<dbReference type="InterPro" id="IPR047057">
    <property type="entry name" value="MerR_fam"/>
</dbReference>
<dbReference type="SUPFAM" id="SSF46955">
    <property type="entry name" value="Putative DNA-binding domain"/>
    <property type="match status" value="1"/>
</dbReference>
<keyword evidence="3" id="KW-0238">DNA-binding</keyword>
<feature type="domain" description="HTH merR-type" evidence="5">
    <location>
        <begin position="130"/>
        <end position="183"/>
    </location>
</feature>
<proteinExistence type="predicted"/>
<evidence type="ECO:0000256" key="3">
    <source>
        <dbReference type="ARBA" id="ARBA00023125"/>
    </source>
</evidence>
<gene>
    <name evidence="6" type="ORF">RYX56_14555</name>
</gene>
<dbReference type="SMART" id="SM00422">
    <property type="entry name" value="HTH_MERR"/>
    <property type="match status" value="1"/>
</dbReference>
<evidence type="ECO:0000313" key="7">
    <source>
        <dbReference type="Proteomes" id="UP001287282"/>
    </source>
</evidence>
<keyword evidence="1" id="KW-0678">Repressor</keyword>
<dbReference type="PANTHER" id="PTHR30204">
    <property type="entry name" value="REDOX-CYCLING DRUG-SENSING TRANSCRIPTIONAL ACTIVATOR SOXR"/>
    <property type="match status" value="1"/>
</dbReference>
<keyword evidence="2" id="KW-0805">Transcription regulation</keyword>
<dbReference type="InterPro" id="IPR000551">
    <property type="entry name" value="MerR-type_HTH_dom"/>
</dbReference>
<dbReference type="RefSeq" id="WP_317122758.1">
    <property type="nucleotide sequence ID" value="NZ_JAWJBA010000004.1"/>
</dbReference>
<keyword evidence="4" id="KW-0804">Transcription</keyword>
<dbReference type="Gene3D" id="1.10.1660.10">
    <property type="match status" value="1"/>
</dbReference>
<reference evidence="6 7" key="1">
    <citation type="submission" date="2023-10" db="EMBL/GenBank/DDBJ databases">
        <title>Screening of Alkalihalobacillus lindianensis BZ-TG-R113 and Its Alleviation of Salt Stress on Rapeseed Growth.</title>
        <authorList>
            <person name="Zhao B."/>
            <person name="Guo T."/>
        </authorList>
    </citation>
    <scope>NUCLEOTIDE SEQUENCE [LARGE SCALE GENOMIC DNA]</scope>
    <source>
        <strain evidence="6 7">BZ-TG-R113</strain>
    </source>
</reference>
<name>A0ABU3XCG2_9BACI</name>
<comment type="caution">
    <text evidence="6">The sequence shown here is derived from an EMBL/GenBank/DDBJ whole genome shotgun (WGS) entry which is preliminary data.</text>
</comment>
<dbReference type="InterPro" id="IPR009061">
    <property type="entry name" value="DNA-bd_dom_put_sf"/>
</dbReference>
<keyword evidence="7" id="KW-1185">Reference proteome</keyword>
<evidence type="ECO:0000313" key="6">
    <source>
        <dbReference type="EMBL" id="MDV2685584.1"/>
    </source>
</evidence>